<feature type="transmembrane region" description="Helical" evidence="16">
    <location>
        <begin position="37"/>
        <end position="60"/>
    </location>
</feature>
<dbReference type="Gene3D" id="1.20.1300.10">
    <property type="entry name" value="Fumarate reductase/succinate dehydrogenase, transmembrane subunit"/>
    <property type="match status" value="1"/>
</dbReference>
<dbReference type="Proteomes" id="UP000622580">
    <property type="component" value="Unassembled WGS sequence"/>
</dbReference>
<keyword evidence="10 16" id="KW-0812">Transmembrane</keyword>
<dbReference type="GO" id="GO:0020037">
    <property type="term" value="F:heme binding"/>
    <property type="evidence" value="ECO:0007669"/>
    <property type="project" value="InterPro"/>
</dbReference>
<comment type="function">
    <text evidence="2">Membrane-anchoring subunit of succinate dehydrogenase (SDH).</text>
</comment>
<evidence type="ECO:0000256" key="13">
    <source>
        <dbReference type="ARBA" id="ARBA00022989"/>
    </source>
</evidence>
<evidence type="ECO:0000256" key="14">
    <source>
        <dbReference type="ARBA" id="ARBA00023004"/>
    </source>
</evidence>
<dbReference type="RefSeq" id="WP_215343279.1">
    <property type="nucleotide sequence ID" value="NZ_JAGSGD010000003.1"/>
</dbReference>
<keyword evidence="18" id="KW-1185">Reference proteome</keyword>
<proteinExistence type="predicted"/>
<keyword evidence="11" id="KW-0479">Metal-binding</keyword>
<evidence type="ECO:0000256" key="15">
    <source>
        <dbReference type="ARBA" id="ARBA00023136"/>
    </source>
</evidence>
<comment type="caution">
    <text evidence="17">The sequence shown here is derived from an EMBL/GenBank/DDBJ whole genome shotgun (WGS) entry which is preliminary data.</text>
</comment>
<sequence>MDNYRTPLRRARGLGSAKHGVGHWLAERITSVALVPLVLWAVFGVITLAGTDYYGAVAWISQPVNAVLMVLLTAISFLHMHAGMRVIVEDYIHKTLTKSALLLLNLFVCGLAGSLAVFSILKVALGGA</sequence>
<dbReference type="SUPFAM" id="SSF81343">
    <property type="entry name" value="Fumarate reductase respiratory complex transmembrane subunits"/>
    <property type="match status" value="1"/>
</dbReference>
<dbReference type="NCBIfam" id="TIGR02968">
    <property type="entry name" value="succ_dehyd_anc"/>
    <property type="match status" value="1"/>
</dbReference>
<evidence type="ECO:0000256" key="8">
    <source>
        <dbReference type="ARBA" id="ARBA00022532"/>
    </source>
</evidence>
<keyword evidence="12" id="KW-0249">Electron transport</keyword>
<protein>
    <recommendedName>
        <fullName evidence="6">Succinate dehydrogenase hydrophobic membrane anchor subunit</fullName>
    </recommendedName>
</protein>
<evidence type="ECO:0000313" key="17">
    <source>
        <dbReference type="EMBL" id="MBR7621759.1"/>
    </source>
</evidence>
<dbReference type="Pfam" id="PF01127">
    <property type="entry name" value="Sdh_cyt"/>
    <property type="match status" value="1"/>
</dbReference>
<dbReference type="InterPro" id="IPR000701">
    <property type="entry name" value="SuccDH_FuR_B_TM-su"/>
</dbReference>
<keyword evidence="7" id="KW-0813">Transport</keyword>
<name>A0A941D4W5_9CAUL</name>
<keyword evidence="15 16" id="KW-0472">Membrane</keyword>
<evidence type="ECO:0000256" key="12">
    <source>
        <dbReference type="ARBA" id="ARBA00022982"/>
    </source>
</evidence>
<comment type="pathway">
    <text evidence="4">Carbohydrate metabolism; tricarboxylic acid cycle.</text>
</comment>
<evidence type="ECO:0000256" key="5">
    <source>
        <dbReference type="ARBA" id="ARBA00011558"/>
    </source>
</evidence>
<dbReference type="AlphaFoldDB" id="A0A941D4W5"/>
<evidence type="ECO:0000256" key="6">
    <source>
        <dbReference type="ARBA" id="ARBA00019425"/>
    </source>
</evidence>
<keyword evidence="9" id="KW-0349">Heme</keyword>
<keyword evidence="13 16" id="KW-1133">Transmembrane helix</keyword>
<comment type="cofactor">
    <cofactor evidence="1">
        <name>heme</name>
        <dbReference type="ChEBI" id="CHEBI:30413"/>
    </cofactor>
</comment>
<feature type="transmembrane region" description="Helical" evidence="16">
    <location>
        <begin position="100"/>
        <end position="121"/>
    </location>
</feature>
<evidence type="ECO:0000256" key="16">
    <source>
        <dbReference type="SAM" id="Phobius"/>
    </source>
</evidence>
<evidence type="ECO:0000256" key="1">
    <source>
        <dbReference type="ARBA" id="ARBA00001971"/>
    </source>
</evidence>
<dbReference type="EMBL" id="JAGSGD010000003">
    <property type="protein sequence ID" value="MBR7621759.1"/>
    <property type="molecule type" value="Genomic_DNA"/>
</dbReference>
<evidence type="ECO:0000256" key="7">
    <source>
        <dbReference type="ARBA" id="ARBA00022448"/>
    </source>
</evidence>
<accession>A0A941D4W5</accession>
<comment type="subcellular location">
    <subcellularLocation>
        <location evidence="3">Membrane</location>
        <topology evidence="3">Multi-pass membrane protein</topology>
    </subcellularLocation>
</comment>
<evidence type="ECO:0000256" key="3">
    <source>
        <dbReference type="ARBA" id="ARBA00004141"/>
    </source>
</evidence>
<comment type="subunit">
    <text evidence="5">Part of an enzyme complex containing four subunits: a flavoprotein, an iron-sulfur protein, plus two membrane-anchoring proteins, SdhC and SdhD.</text>
</comment>
<organism evidence="17 18">
    <name type="scientific">Phenylobacterium glaciei</name>
    <dbReference type="NCBI Taxonomy" id="2803784"/>
    <lineage>
        <taxon>Bacteria</taxon>
        <taxon>Pseudomonadati</taxon>
        <taxon>Pseudomonadota</taxon>
        <taxon>Alphaproteobacteria</taxon>
        <taxon>Caulobacterales</taxon>
        <taxon>Caulobacteraceae</taxon>
        <taxon>Phenylobacterium</taxon>
    </lineage>
</organism>
<evidence type="ECO:0000256" key="10">
    <source>
        <dbReference type="ARBA" id="ARBA00022692"/>
    </source>
</evidence>
<dbReference type="InterPro" id="IPR034804">
    <property type="entry name" value="SQR/QFR_C/D"/>
</dbReference>
<keyword evidence="8" id="KW-0816">Tricarboxylic acid cycle</keyword>
<dbReference type="CDD" id="cd03495">
    <property type="entry name" value="SQR_TypeC_SdhD_like"/>
    <property type="match status" value="1"/>
</dbReference>
<reference evidence="17" key="1">
    <citation type="submission" date="2021-04" db="EMBL/GenBank/DDBJ databases">
        <title>Draft genome assembly of strain Phenylobacterium sp. 20VBR1 using MiniION and Illumina platforms.</title>
        <authorList>
            <person name="Thomas F.A."/>
            <person name="Krishnan K.P."/>
            <person name="Sinha R.K."/>
        </authorList>
    </citation>
    <scope>NUCLEOTIDE SEQUENCE</scope>
    <source>
        <strain evidence="17">20VBR1</strain>
    </source>
</reference>
<evidence type="ECO:0000256" key="9">
    <source>
        <dbReference type="ARBA" id="ARBA00022617"/>
    </source>
</evidence>
<dbReference type="GO" id="GO:0006099">
    <property type="term" value="P:tricarboxylic acid cycle"/>
    <property type="evidence" value="ECO:0007669"/>
    <property type="project" value="UniProtKB-KW"/>
</dbReference>
<evidence type="ECO:0000256" key="2">
    <source>
        <dbReference type="ARBA" id="ARBA00004050"/>
    </source>
</evidence>
<keyword evidence="14" id="KW-0408">Iron</keyword>
<dbReference type="InterPro" id="IPR014312">
    <property type="entry name" value="Succ_DH_anchor"/>
</dbReference>
<dbReference type="GO" id="GO:0016020">
    <property type="term" value="C:membrane"/>
    <property type="evidence" value="ECO:0007669"/>
    <property type="project" value="UniProtKB-SubCell"/>
</dbReference>
<evidence type="ECO:0000313" key="18">
    <source>
        <dbReference type="Proteomes" id="UP000622580"/>
    </source>
</evidence>
<feature type="transmembrane region" description="Helical" evidence="16">
    <location>
        <begin position="66"/>
        <end position="88"/>
    </location>
</feature>
<gene>
    <name evidence="17" type="primary">sdhD</name>
    <name evidence="17" type="ORF">JKL49_20380</name>
</gene>
<evidence type="ECO:0000256" key="4">
    <source>
        <dbReference type="ARBA" id="ARBA00005163"/>
    </source>
</evidence>
<dbReference type="GO" id="GO:0046872">
    <property type="term" value="F:metal ion binding"/>
    <property type="evidence" value="ECO:0007669"/>
    <property type="project" value="UniProtKB-KW"/>
</dbReference>
<evidence type="ECO:0000256" key="11">
    <source>
        <dbReference type="ARBA" id="ARBA00022723"/>
    </source>
</evidence>